<evidence type="ECO:0000313" key="3">
    <source>
        <dbReference type="Proteomes" id="UP000192775"/>
    </source>
</evidence>
<proteinExistence type="inferred from homology"/>
<comment type="similarity">
    <text evidence="1">Belongs to the UPF0098 family.</text>
</comment>
<evidence type="ECO:0000256" key="1">
    <source>
        <dbReference type="ARBA" id="ARBA00007120"/>
    </source>
</evidence>
<dbReference type="AlphaFoldDB" id="A0A1X9LG37"/>
<dbReference type="RefSeq" id="WP_085017997.1">
    <property type="nucleotide sequence ID" value="NZ_BMHD01000001.1"/>
</dbReference>
<protein>
    <submittedName>
        <fullName evidence="2">PEBP family protein</fullName>
    </submittedName>
</protein>
<dbReference type="Pfam" id="PF01161">
    <property type="entry name" value="PBP"/>
    <property type="match status" value="1"/>
</dbReference>
<dbReference type="STRING" id="1619308.B5808_02070"/>
<dbReference type="NCBIfam" id="TIGR00481">
    <property type="entry name" value="YbhB/YbcL family Raf kinase inhibitor-like protein"/>
    <property type="match status" value="1"/>
</dbReference>
<reference evidence="2 3" key="1">
    <citation type="submission" date="2017-04" db="EMBL/GenBank/DDBJ databases">
        <authorList>
            <person name="Afonso C.L."/>
            <person name="Miller P.J."/>
            <person name="Scott M.A."/>
            <person name="Spackman E."/>
            <person name="Goraichik I."/>
            <person name="Dimitrov K.M."/>
            <person name="Suarez D.L."/>
            <person name="Swayne D.E."/>
        </authorList>
    </citation>
    <scope>NUCLEOTIDE SEQUENCE [LARGE SCALE GENOMIC DNA]</scope>
    <source>
        <strain evidence="3">XA(T)</strain>
    </source>
</reference>
<dbReference type="Gene3D" id="3.90.280.10">
    <property type="entry name" value="PEBP-like"/>
    <property type="match status" value="1"/>
</dbReference>
<dbReference type="InterPro" id="IPR005247">
    <property type="entry name" value="YbhB_YbcL/LppC-like"/>
</dbReference>
<keyword evidence="3" id="KW-1185">Reference proteome</keyword>
<accession>A0A1X9LG37</accession>
<dbReference type="CDD" id="cd00865">
    <property type="entry name" value="PEBP_bact_arch"/>
    <property type="match status" value="1"/>
</dbReference>
<dbReference type="Proteomes" id="UP000192775">
    <property type="component" value="Chromosome"/>
</dbReference>
<dbReference type="EMBL" id="CP020715">
    <property type="protein sequence ID" value="ARJ04144.1"/>
    <property type="molecule type" value="Genomic_DNA"/>
</dbReference>
<dbReference type="InterPro" id="IPR036610">
    <property type="entry name" value="PEBP-like_sf"/>
</dbReference>
<dbReference type="InterPro" id="IPR008914">
    <property type="entry name" value="PEBP"/>
</dbReference>
<evidence type="ECO:0000313" key="2">
    <source>
        <dbReference type="EMBL" id="ARJ04144.1"/>
    </source>
</evidence>
<name>A0A1X9LG37_9MICO</name>
<gene>
    <name evidence="2" type="ORF">B5808_02070</name>
</gene>
<dbReference type="PANTHER" id="PTHR30289">
    <property type="entry name" value="UNCHARACTERIZED PROTEIN YBCL-RELATED"/>
    <property type="match status" value="1"/>
</dbReference>
<organism evidence="2 3">
    <name type="scientific">Cnuibacter physcomitrellae</name>
    <dbReference type="NCBI Taxonomy" id="1619308"/>
    <lineage>
        <taxon>Bacteria</taxon>
        <taxon>Bacillati</taxon>
        <taxon>Actinomycetota</taxon>
        <taxon>Actinomycetes</taxon>
        <taxon>Micrococcales</taxon>
        <taxon>Microbacteriaceae</taxon>
        <taxon>Cnuibacter</taxon>
    </lineage>
</organism>
<dbReference type="PANTHER" id="PTHR30289:SF1">
    <property type="entry name" value="PEBP (PHOSPHATIDYLETHANOLAMINE-BINDING PROTEIN) FAMILY PROTEIN"/>
    <property type="match status" value="1"/>
</dbReference>
<sequence length="153" mass="16355">MPMFADLRVSSPDFEDLGRIPDRLSADGGNDTPVVELSGAPEGTVELALIVNDPDAPLPNGFTHWVVYGIAPDTTTLDVTADGVTVGPMGAGQNVWYGPQPPAGHGVHHYFFHVYALGKHVEGTPTREEFLAQYAGDVLETARYVGTFSNDSE</sequence>
<dbReference type="SUPFAM" id="SSF49777">
    <property type="entry name" value="PEBP-like"/>
    <property type="match status" value="1"/>
</dbReference>
<dbReference type="KEGG" id="cphy:B5808_02070"/>